<dbReference type="AlphaFoldDB" id="A0A8J8SYK8"/>
<comment type="caution">
    <text evidence="1">The sequence shown here is derived from an EMBL/GenBank/DDBJ whole genome shotgun (WGS) entry which is preliminary data.</text>
</comment>
<dbReference type="SUPFAM" id="SSF53335">
    <property type="entry name" value="S-adenosyl-L-methionine-dependent methyltransferases"/>
    <property type="match status" value="1"/>
</dbReference>
<accession>A0A8J8SYK8</accession>
<dbReference type="Proteomes" id="UP000785679">
    <property type="component" value="Unassembled WGS sequence"/>
</dbReference>
<evidence type="ECO:0000313" key="2">
    <source>
        <dbReference type="Proteomes" id="UP000785679"/>
    </source>
</evidence>
<organism evidence="1 2">
    <name type="scientific">Halteria grandinella</name>
    <dbReference type="NCBI Taxonomy" id="5974"/>
    <lineage>
        <taxon>Eukaryota</taxon>
        <taxon>Sar</taxon>
        <taxon>Alveolata</taxon>
        <taxon>Ciliophora</taxon>
        <taxon>Intramacronucleata</taxon>
        <taxon>Spirotrichea</taxon>
        <taxon>Stichotrichia</taxon>
        <taxon>Sporadotrichida</taxon>
        <taxon>Halteriidae</taxon>
        <taxon>Halteria</taxon>
    </lineage>
</organism>
<sequence>MIRITRPGGRVAILEFSRPTGRILGRAYLAFFKRILPRVGQAISPNASNAYGYLPASVLEFPDGQAMLDLMAARGLSDCSGTPMTLGIATLYIGTKPVLAASGPKAEGGHGVA</sequence>
<keyword evidence="2" id="KW-1185">Reference proteome</keyword>
<dbReference type="OrthoDB" id="6329284at2759"/>
<proteinExistence type="predicted"/>
<gene>
    <name evidence="1" type="ORF">FGO68_gene14613</name>
</gene>
<dbReference type="Gene3D" id="3.40.50.150">
    <property type="entry name" value="Vaccinia Virus protein VP39"/>
    <property type="match status" value="1"/>
</dbReference>
<dbReference type="EMBL" id="RRYP01016510">
    <property type="protein sequence ID" value="TNV75081.1"/>
    <property type="molecule type" value="Genomic_DNA"/>
</dbReference>
<name>A0A8J8SYK8_HALGN</name>
<reference evidence="1" key="1">
    <citation type="submission" date="2019-06" db="EMBL/GenBank/DDBJ databases">
        <authorList>
            <person name="Zheng W."/>
        </authorList>
    </citation>
    <scope>NUCLEOTIDE SEQUENCE</scope>
    <source>
        <strain evidence="1">QDHG01</strain>
    </source>
</reference>
<dbReference type="InterPro" id="IPR029063">
    <property type="entry name" value="SAM-dependent_MTases_sf"/>
</dbReference>
<protein>
    <submittedName>
        <fullName evidence="1">Uncharacterized protein</fullName>
    </submittedName>
</protein>
<evidence type="ECO:0000313" key="1">
    <source>
        <dbReference type="EMBL" id="TNV75081.1"/>
    </source>
</evidence>
<dbReference type="Pfam" id="PF01209">
    <property type="entry name" value="Ubie_methyltran"/>
    <property type="match status" value="1"/>
</dbReference>